<protein>
    <submittedName>
        <fullName evidence="1">Uncharacterized protein</fullName>
    </submittedName>
</protein>
<accession>A0AAJ8E1N6</accession>
<organism evidence="1">
    <name type="scientific">Aspergillus niger</name>
    <dbReference type="NCBI Taxonomy" id="5061"/>
    <lineage>
        <taxon>Eukaryota</taxon>
        <taxon>Fungi</taxon>
        <taxon>Dikarya</taxon>
        <taxon>Ascomycota</taxon>
        <taxon>Pezizomycotina</taxon>
        <taxon>Eurotiomycetes</taxon>
        <taxon>Eurotiomycetidae</taxon>
        <taxon>Eurotiales</taxon>
        <taxon>Aspergillaceae</taxon>
        <taxon>Aspergillus</taxon>
        <taxon>Aspergillus subgen. Circumdati</taxon>
    </lineage>
</organism>
<evidence type="ECO:0000313" key="1">
    <source>
        <dbReference type="RefSeq" id="XP_059603712.1"/>
    </source>
</evidence>
<dbReference type="GeneID" id="84591083"/>
<dbReference type="VEuPathDB" id="FungiDB:An05g00230"/>
<dbReference type="KEGG" id="ang:An05g00230"/>
<reference evidence="1" key="1">
    <citation type="submission" date="2025-02" db="EMBL/GenBank/DDBJ databases">
        <authorList>
            <consortium name="NCBI Genome Project"/>
        </authorList>
    </citation>
    <scope>NUCLEOTIDE SEQUENCE</scope>
</reference>
<proteinExistence type="predicted"/>
<name>A0AAJ8E1N6_ASPNG</name>
<dbReference type="AlphaFoldDB" id="A0AAJ8E1N6"/>
<sequence length="100" mass="10866">MEGRRNDDGILNEGGREPRQMVGAMVVVISPGHRAKAVAGRSSSDSGPAMAYLIGTPRFHHLPMRNVVAAPLFLRTGDFARICIVSALTLGLKEREVFTY</sequence>
<dbReference type="RefSeq" id="XP_059603712.1">
    <property type="nucleotide sequence ID" value="XM_059747834.1"/>
</dbReference>
<reference evidence="1" key="2">
    <citation type="submission" date="2025-08" db="UniProtKB">
        <authorList>
            <consortium name="RefSeq"/>
        </authorList>
    </citation>
    <scope>IDENTIFICATION</scope>
</reference>
<gene>
    <name evidence="1" type="ORF">An05g00230</name>
</gene>